<keyword evidence="19" id="KW-1185">Reference proteome</keyword>
<evidence type="ECO:0000256" key="16">
    <source>
        <dbReference type="ARBA" id="ARBA00077632"/>
    </source>
</evidence>
<name>A0A7M7GIZ7_APIME</name>
<evidence type="ECO:0000313" key="19">
    <source>
        <dbReference type="Proteomes" id="UP000005203"/>
    </source>
</evidence>
<dbReference type="PANTHER" id="PTHR22749:SF6">
    <property type="entry name" value="RIBOFLAVIN KINASE"/>
    <property type="match status" value="1"/>
</dbReference>
<evidence type="ECO:0000256" key="8">
    <source>
        <dbReference type="ARBA" id="ARBA00022723"/>
    </source>
</evidence>
<dbReference type="RefSeq" id="XP_003250076.3">
    <property type="nucleotide sequence ID" value="XM_003250028.4"/>
</dbReference>
<dbReference type="SUPFAM" id="SSF82114">
    <property type="entry name" value="Riboflavin kinase-like"/>
    <property type="match status" value="1"/>
</dbReference>
<keyword evidence="5" id="KW-0285">Flavoprotein</keyword>
<sequence length="147" mass="16900">MCTKNLSYFLSGSVVRGFGRGSKALGIPTANLEDNVVENLPNDFNTGIYYGWASIDGQIYKMVASIGWNPFYKNKKKTVELHLIHTFENDFYGKQIKAIFVGYIRPEKNFTSEEELIKAIKTDIAFAEEQLQKPDMIAYKYNQFFKE</sequence>
<dbReference type="EnsemblMetazoa" id="XM_003250028">
    <property type="protein sequence ID" value="XP_003250076"/>
    <property type="gene ID" value="LOC552134"/>
</dbReference>
<dbReference type="OMA" id="FDCEVAR"/>
<dbReference type="Gene3D" id="2.40.30.30">
    <property type="entry name" value="Riboflavin kinase-like"/>
    <property type="match status" value="1"/>
</dbReference>
<reference evidence="18" key="1">
    <citation type="submission" date="2021-01" db="UniProtKB">
        <authorList>
            <consortium name="EnsemblMetazoa"/>
        </authorList>
    </citation>
    <scope>IDENTIFICATION</scope>
    <source>
        <strain evidence="18">DH4</strain>
    </source>
</reference>
<dbReference type="Pfam" id="PF01687">
    <property type="entry name" value="Flavokinase"/>
    <property type="match status" value="1"/>
</dbReference>
<evidence type="ECO:0000256" key="9">
    <source>
        <dbReference type="ARBA" id="ARBA00022741"/>
    </source>
</evidence>
<evidence type="ECO:0000259" key="17">
    <source>
        <dbReference type="SMART" id="SM00904"/>
    </source>
</evidence>
<reference evidence="20" key="2">
    <citation type="submission" date="2025-04" db="UniProtKB">
        <authorList>
            <consortium name="RefSeq"/>
        </authorList>
    </citation>
    <scope>IDENTIFICATION</scope>
    <source>
        <strain evidence="20">DH4</strain>
        <tissue evidence="20">Whole body</tissue>
    </source>
</reference>
<dbReference type="InterPro" id="IPR023465">
    <property type="entry name" value="Riboflavin_kinase_dom_sf"/>
</dbReference>
<dbReference type="InterPro" id="IPR015865">
    <property type="entry name" value="Riboflavin_kinase_bac/euk"/>
</dbReference>
<keyword evidence="9" id="KW-0547">Nucleotide-binding</keyword>
<evidence type="ECO:0000256" key="3">
    <source>
        <dbReference type="ARBA" id="ARBA00012105"/>
    </source>
</evidence>
<organism evidence="18">
    <name type="scientific">Apis mellifera</name>
    <name type="common">Honeybee</name>
    <dbReference type="NCBI Taxonomy" id="7460"/>
    <lineage>
        <taxon>Eukaryota</taxon>
        <taxon>Metazoa</taxon>
        <taxon>Ecdysozoa</taxon>
        <taxon>Arthropoda</taxon>
        <taxon>Hexapoda</taxon>
        <taxon>Insecta</taxon>
        <taxon>Pterygota</taxon>
        <taxon>Neoptera</taxon>
        <taxon>Endopterygota</taxon>
        <taxon>Hymenoptera</taxon>
        <taxon>Apocrita</taxon>
        <taxon>Aculeata</taxon>
        <taxon>Apoidea</taxon>
        <taxon>Anthophila</taxon>
        <taxon>Apidae</taxon>
        <taxon>Apis</taxon>
    </lineage>
</organism>
<dbReference type="GO" id="GO:0009231">
    <property type="term" value="P:riboflavin biosynthetic process"/>
    <property type="evidence" value="ECO:0007669"/>
    <property type="project" value="InterPro"/>
</dbReference>
<dbReference type="GO" id="GO:0005739">
    <property type="term" value="C:mitochondrion"/>
    <property type="evidence" value="ECO:0007669"/>
    <property type="project" value="TreeGrafter"/>
</dbReference>
<evidence type="ECO:0000256" key="15">
    <source>
        <dbReference type="ARBA" id="ARBA00054097"/>
    </source>
</evidence>
<evidence type="ECO:0000256" key="11">
    <source>
        <dbReference type="ARBA" id="ARBA00022833"/>
    </source>
</evidence>
<evidence type="ECO:0000256" key="14">
    <source>
        <dbReference type="ARBA" id="ARBA00050912"/>
    </source>
</evidence>
<keyword evidence="10 20" id="KW-0418">Kinase</keyword>
<proteinExistence type="predicted"/>
<evidence type="ECO:0000256" key="12">
    <source>
        <dbReference type="ARBA" id="ARBA00022840"/>
    </source>
</evidence>
<comment type="function">
    <text evidence="15">Catalyzes the phosphorylation of riboflavin (vitamin B2) to form flavin-mononucleotide (FMN), hence rate-limiting enzyme in the synthesis of FAD. Essential for TNF-induced reactive oxygen species (ROS) production. Through its interaction with both TNFRSF1A and CYBA, physically and functionally couples TNFRSF1A to NADPH oxidase. TNF-activation of RFK may enhance the incorporation of FAD in NADPH oxidase, a critical step for the assembly and activation of NADPH oxidase.</text>
</comment>
<evidence type="ECO:0000256" key="13">
    <source>
        <dbReference type="ARBA" id="ARBA00029789"/>
    </source>
</evidence>
<accession>A0A8B6XUM5</accession>
<keyword evidence="12" id="KW-0067">ATP-binding</keyword>
<dbReference type="GO" id="GO:0008531">
    <property type="term" value="F:riboflavin kinase activity"/>
    <property type="evidence" value="ECO:0007669"/>
    <property type="project" value="UniProtKB-EC"/>
</dbReference>
<accession>A0A7M7GIZ7</accession>
<evidence type="ECO:0000256" key="6">
    <source>
        <dbReference type="ARBA" id="ARBA00022643"/>
    </source>
</evidence>
<evidence type="ECO:0000256" key="10">
    <source>
        <dbReference type="ARBA" id="ARBA00022777"/>
    </source>
</evidence>
<comment type="catalytic activity">
    <reaction evidence="14">
        <text>riboflavin + ATP = FMN + ADP + H(+)</text>
        <dbReference type="Rhea" id="RHEA:14357"/>
        <dbReference type="ChEBI" id="CHEBI:15378"/>
        <dbReference type="ChEBI" id="CHEBI:30616"/>
        <dbReference type="ChEBI" id="CHEBI:57986"/>
        <dbReference type="ChEBI" id="CHEBI:58210"/>
        <dbReference type="ChEBI" id="CHEBI:456216"/>
        <dbReference type="EC" id="2.7.1.26"/>
    </reaction>
    <physiologicalReaction direction="left-to-right" evidence="14">
        <dbReference type="Rhea" id="RHEA:14358"/>
    </physiologicalReaction>
</comment>
<dbReference type="GO" id="GO:0005524">
    <property type="term" value="F:ATP binding"/>
    <property type="evidence" value="ECO:0007669"/>
    <property type="project" value="UniProtKB-KW"/>
</dbReference>
<dbReference type="FunFam" id="2.40.30.30:FF:000002">
    <property type="entry name" value="Riboflavin kinase, putative"/>
    <property type="match status" value="1"/>
</dbReference>
<dbReference type="PANTHER" id="PTHR22749">
    <property type="entry name" value="RIBOFLAVIN KINASE/FMN ADENYLYLTRANSFERASE"/>
    <property type="match status" value="1"/>
</dbReference>
<keyword evidence="11" id="KW-0862">Zinc</keyword>
<dbReference type="EC" id="2.7.1.26" evidence="3"/>
<comment type="pathway">
    <text evidence="2">Cofactor biosynthesis; FMN biosynthesis; FMN from riboflavin (ATP route): step 1/1.</text>
</comment>
<evidence type="ECO:0000256" key="5">
    <source>
        <dbReference type="ARBA" id="ARBA00022630"/>
    </source>
</evidence>
<dbReference type="SMART" id="SM00904">
    <property type="entry name" value="Flavokinase"/>
    <property type="match status" value="1"/>
</dbReference>
<comment type="cofactor">
    <cofactor evidence="1">
        <name>Zn(2+)</name>
        <dbReference type="ChEBI" id="CHEBI:29105"/>
    </cofactor>
</comment>
<evidence type="ECO:0000313" key="20">
    <source>
        <dbReference type="RefSeq" id="XP_003250076.3"/>
    </source>
</evidence>
<keyword evidence="7" id="KW-0808">Transferase</keyword>
<dbReference type="GO" id="GO:0046872">
    <property type="term" value="F:metal ion binding"/>
    <property type="evidence" value="ECO:0007669"/>
    <property type="project" value="UniProtKB-KW"/>
</dbReference>
<evidence type="ECO:0000256" key="7">
    <source>
        <dbReference type="ARBA" id="ARBA00022679"/>
    </source>
</evidence>
<dbReference type="AlphaFoldDB" id="A0A7M7GIZ7"/>
<evidence type="ECO:0000256" key="1">
    <source>
        <dbReference type="ARBA" id="ARBA00001947"/>
    </source>
</evidence>
<protein>
    <recommendedName>
        <fullName evidence="4">Riboflavin kinase</fullName>
        <ecNumber evidence="3">2.7.1.26</ecNumber>
    </recommendedName>
    <alternativeName>
        <fullName evidence="16">ATP:riboflavin 5'-phosphotransferase</fullName>
    </alternativeName>
    <alternativeName>
        <fullName evidence="13">Flavokinase</fullName>
    </alternativeName>
</protein>
<evidence type="ECO:0000256" key="4">
    <source>
        <dbReference type="ARBA" id="ARBA00017394"/>
    </source>
</evidence>
<evidence type="ECO:0000256" key="2">
    <source>
        <dbReference type="ARBA" id="ARBA00005201"/>
    </source>
</evidence>
<dbReference type="UniPathway" id="UPA00276">
    <property type="reaction ID" value="UER00406"/>
</dbReference>
<dbReference type="InterPro" id="IPR023468">
    <property type="entry name" value="Riboflavin_kinase"/>
</dbReference>
<keyword evidence="8" id="KW-0479">Metal-binding</keyword>
<dbReference type="OrthoDB" id="276388at2759"/>
<keyword evidence="6" id="KW-0288">FMN</keyword>
<dbReference type="KEGG" id="ame:552134"/>
<feature type="domain" description="Riboflavin kinase" evidence="17">
    <location>
        <begin position="5"/>
        <end position="132"/>
    </location>
</feature>
<dbReference type="Proteomes" id="UP000005203">
    <property type="component" value="Linkage group LG10"/>
</dbReference>
<dbReference type="GO" id="GO:0009398">
    <property type="term" value="P:FMN biosynthetic process"/>
    <property type="evidence" value="ECO:0007669"/>
    <property type="project" value="UniProtKB-UniPathway"/>
</dbReference>
<gene>
    <name evidence="18" type="primary">552134</name>
    <name evidence="20" type="synonym">LOC552134</name>
</gene>
<evidence type="ECO:0000313" key="18">
    <source>
        <dbReference type="EnsemblMetazoa" id="XP_003250076"/>
    </source>
</evidence>